<protein>
    <recommendedName>
        <fullName evidence="4">FAD-binding domain-containing protein</fullName>
    </recommendedName>
</protein>
<organism evidence="2 3">
    <name type="scientific">Prorocentrum cordatum</name>
    <dbReference type="NCBI Taxonomy" id="2364126"/>
    <lineage>
        <taxon>Eukaryota</taxon>
        <taxon>Sar</taxon>
        <taxon>Alveolata</taxon>
        <taxon>Dinophyceae</taxon>
        <taxon>Prorocentrales</taxon>
        <taxon>Prorocentraceae</taxon>
        <taxon>Prorocentrum</taxon>
    </lineage>
</organism>
<comment type="caution">
    <text evidence="2">The sequence shown here is derived from an EMBL/GenBank/DDBJ whole genome shotgun (WGS) entry which is preliminary data.</text>
</comment>
<dbReference type="PRINTS" id="PR00419">
    <property type="entry name" value="ADXRDTASE"/>
</dbReference>
<feature type="non-terminal residue" evidence="2">
    <location>
        <position position="1"/>
    </location>
</feature>
<evidence type="ECO:0000313" key="2">
    <source>
        <dbReference type="EMBL" id="CAK0830833.1"/>
    </source>
</evidence>
<feature type="compositionally biased region" description="Basic residues" evidence="1">
    <location>
        <begin position="1"/>
        <end position="10"/>
    </location>
</feature>
<gene>
    <name evidence="2" type="ORF">PCOR1329_LOCUS29348</name>
</gene>
<evidence type="ECO:0000256" key="1">
    <source>
        <dbReference type="SAM" id="MobiDB-lite"/>
    </source>
</evidence>
<dbReference type="Proteomes" id="UP001189429">
    <property type="component" value="Unassembled WGS sequence"/>
</dbReference>
<dbReference type="Gene3D" id="3.50.50.60">
    <property type="entry name" value="FAD/NAD(P)-binding domain"/>
    <property type="match status" value="1"/>
</dbReference>
<feature type="compositionally biased region" description="Basic residues" evidence="1">
    <location>
        <begin position="18"/>
        <end position="35"/>
    </location>
</feature>
<feature type="region of interest" description="Disordered" evidence="1">
    <location>
        <begin position="1"/>
        <end position="75"/>
    </location>
</feature>
<proteinExistence type="predicted"/>
<evidence type="ECO:0008006" key="4">
    <source>
        <dbReference type="Google" id="ProtNLM"/>
    </source>
</evidence>
<name>A0ABN9SH37_9DINO</name>
<accession>A0ABN9SH37</accession>
<dbReference type="InterPro" id="IPR036188">
    <property type="entry name" value="FAD/NAD-bd_sf"/>
</dbReference>
<evidence type="ECO:0000313" key="3">
    <source>
        <dbReference type="Proteomes" id="UP001189429"/>
    </source>
</evidence>
<reference evidence="2" key="1">
    <citation type="submission" date="2023-10" db="EMBL/GenBank/DDBJ databases">
        <authorList>
            <person name="Chen Y."/>
            <person name="Shah S."/>
            <person name="Dougan E. K."/>
            <person name="Thang M."/>
            <person name="Chan C."/>
        </authorList>
    </citation>
    <scope>NUCLEOTIDE SEQUENCE [LARGE SCALE GENOMIC DNA]</scope>
</reference>
<dbReference type="Pfam" id="PF13450">
    <property type="entry name" value="NAD_binding_8"/>
    <property type="match status" value="1"/>
</dbReference>
<dbReference type="SUPFAM" id="SSF51905">
    <property type="entry name" value="FAD/NAD(P)-binding domain"/>
    <property type="match status" value="1"/>
</dbReference>
<dbReference type="EMBL" id="CAUYUJ010011046">
    <property type="protein sequence ID" value="CAK0830833.1"/>
    <property type="molecule type" value="Genomic_DNA"/>
</dbReference>
<keyword evidence="3" id="KW-1185">Reference proteome</keyword>
<sequence length="143" mass="15070">ARAIGSRRRAGTPWRRADRPRRRTAPPRSTPRRTLRRSEPSAKARAKARRAGLSGPRAPFPAELAPSPPCPARPRIAAGLRDAMESAAGAEGGRPAPLRVRVAGGGPAGLGCAIGLARQGHEVDVFERLDAPLVRGLVSGSRQ</sequence>